<dbReference type="GO" id="GO:0043190">
    <property type="term" value="C:ATP-binding cassette (ABC) transporter complex"/>
    <property type="evidence" value="ECO:0007669"/>
    <property type="project" value="TreeGrafter"/>
</dbReference>
<comment type="caution">
    <text evidence="10">The sequence shown here is derived from an EMBL/GenBank/DDBJ whole genome shotgun (WGS) entry which is preliminary data.</text>
</comment>
<dbReference type="FunFam" id="3.40.50.300:FF:000224">
    <property type="entry name" value="Energy-coupling factor transporter ATP-binding protein EcfA"/>
    <property type="match status" value="1"/>
</dbReference>
<dbReference type="InterPro" id="IPR027417">
    <property type="entry name" value="P-loop_NTPase"/>
</dbReference>
<evidence type="ECO:0000256" key="3">
    <source>
        <dbReference type="ARBA" id="ARBA00022475"/>
    </source>
</evidence>
<sequence length="289" mass="30999">MDMAITFKNVGFTYQAGTPFATPALYDVNFNIPDHSFTAVIGHTGSGKSTMVQLLDGLELPTDGEITIGSATITAATKRKTLNGMRHDIGMVFQFPEAQLFEQTVLADVMFGPMNYGMSKAEAEIAAKAALALVQMPESSYEASPFDLSGGQMRRVAIAGVIAMEPEILILDEPTAGLDPAGQADLMALFANLQKERDLTVILITHQMEFVGQYADNVLVFDAGSVVKTGTPAEIFADSDWLRQKQLDVPAATQFSDYLEAKGLPLHGALDLDQLADEIVGLIGGPTHE</sequence>
<protein>
    <recommendedName>
        <fullName evidence="8">Energy-coupling factor transporter ATP-binding protein EcfA2</fullName>
        <ecNumber evidence="8">7.-.-.-</ecNumber>
    </recommendedName>
</protein>
<proteinExistence type="inferred from homology"/>
<dbReference type="CDD" id="cd03225">
    <property type="entry name" value="ABC_cobalt_CbiO_domain1"/>
    <property type="match status" value="1"/>
</dbReference>
<dbReference type="PANTHER" id="PTHR43553:SF27">
    <property type="entry name" value="ENERGY-COUPLING FACTOR TRANSPORTER ATP-BINDING PROTEIN ECFA2"/>
    <property type="match status" value="1"/>
</dbReference>
<dbReference type="Pfam" id="PF00005">
    <property type="entry name" value="ABC_tran"/>
    <property type="match status" value="1"/>
</dbReference>
<comment type="function">
    <text evidence="8">ATP-binding (A) component of a common energy-coupling factor (ECF) ABC-transporter complex.</text>
</comment>
<evidence type="ECO:0000256" key="1">
    <source>
        <dbReference type="ARBA" id="ARBA00004202"/>
    </source>
</evidence>
<dbReference type="GO" id="GO:0016887">
    <property type="term" value="F:ATP hydrolysis activity"/>
    <property type="evidence" value="ECO:0007669"/>
    <property type="project" value="InterPro"/>
</dbReference>
<dbReference type="EMBL" id="JQCD01000031">
    <property type="protein sequence ID" value="KRN76160.1"/>
    <property type="molecule type" value="Genomic_DNA"/>
</dbReference>
<dbReference type="STRING" id="1620.IV67_GL001211"/>
<comment type="subunit">
    <text evidence="8">Forms a stable energy-coupling factor (ECF) transporter complex composed of 2 membrane-embedded substrate-binding proteins (S component), 2 ATP-binding proteins (A component) and 2 transmembrane proteins (T component).</text>
</comment>
<keyword evidence="5 8" id="KW-0067">ATP-binding</keyword>
<name>A0A0R2JFM0_9LACO</name>
<comment type="similarity">
    <text evidence="8">Belongs to the ABC transporter superfamily. Energy-coupling factor EcfA family.</text>
</comment>
<reference evidence="10 11" key="1">
    <citation type="journal article" date="2015" name="Genome Announc.">
        <title>Expanding the biotechnology potential of lactobacilli through comparative genomics of 213 strains and associated genera.</title>
        <authorList>
            <person name="Sun Z."/>
            <person name="Harris H.M."/>
            <person name="McCann A."/>
            <person name="Guo C."/>
            <person name="Argimon S."/>
            <person name="Zhang W."/>
            <person name="Yang X."/>
            <person name="Jeffery I.B."/>
            <person name="Cooney J.C."/>
            <person name="Kagawa T.F."/>
            <person name="Liu W."/>
            <person name="Song Y."/>
            <person name="Salvetti E."/>
            <person name="Wrobel A."/>
            <person name="Rasinkangas P."/>
            <person name="Parkhill J."/>
            <person name="Rea M.C."/>
            <person name="O'Sullivan O."/>
            <person name="Ritari J."/>
            <person name="Douillard F.P."/>
            <person name="Paul Ross R."/>
            <person name="Yang R."/>
            <person name="Briner A.E."/>
            <person name="Felis G.E."/>
            <person name="de Vos W.M."/>
            <person name="Barrangou R."/>
            <person name="Klaenhammer T.R."/>
            <person name="Caufield P.W."/>
            <person name="Cui Y."/>
            <person name="Zhang H."/>
            <person name="O'Toole P.W."/>
        </authorList>
    </citation>
    <scope>NUCLEOTIDE SEQUENCE [LARGE SCALE GENOMIC DNA]</scope>
    <source>
        <strain evidence="10 11">DSM 20014</strain>
    </source>
</reference>
<dbReference type="GO" id="GO:0005524">
    <property type="term" value="F:ATP binding"/>
    <property type="evidence" value="ECO:0007669"/>
    <property type="project" value="UniProtKB-UniRule"/>
</dbReference>
<keyword evidence="2 8" id="KW-0813">Transport</keyword>
<keyword evidence="4 8" id="KW-0547">Nucleotide-binding</keyword>
<evidence type="ECO:0000256" key="5">
    <source>
        <dbReference type="ARBA" id="ARBA00022840"/>
    </source>
</evidence>
<comment type="subcellular location">
    <subcellularLocation>
        <location evidence="1 8">Cell membrane</location>
        <topology evidence="1 8">Peripheral membrane protein</topology>
    </subcellularLocation>
</comment>
<dbReference type="SMART" id="SM00382">
    <property type="entry name" value="AAA"/>
    <property type="match status" value="1"/>
</dbReference>
<keyword evidence="6" id="KW-1278">Translocase</keyword>
<dbReference type="InterPro" id="IPR017871">
    <property type="entry name" value="ABC_transporter-like_CS"/>
</dbReference>
<dbReference type="InterPro" id="IPR050095">
    <property type="entry name" value="ECF_ABC_transporter_ATP-bd"/>
</dbReference>
<evidence type="ECO:0000313" key="11">
    <source>
        <dbReference type="Proteomes" id="UP000051673"/>
    </source>
</evidence>
<gene>
    <name evidence="10" type="ORF">IV67_GL001211</name>
</gene>
<dbReference type="EC" id="7.-.-.-" evidence="8"/>
<dbReference type="InterPro" id="IPR003439">
    <property type="entry name" value="ABC_transporter-like_ATP-bd"/>
</dbReference>
<dbReference type="PANTHER" id="PTHR43553">
    <property type="entry name" value="HEAVY METAL TRANSPORTER"/>
    <property type="match status" value="1"/>
</dbReference>
<keyword evidence="7 8" id="KW-0472">Membrane</keyword>
<dbReference type="PROSITE" id="PS50893">
    <property type="entry name" value="ABC_TRANSPORTER_2"/>
    <property type="match status" value="1"/>
</dbReference>
<dbReference type="Proteomes" id="UP000051673">
    <property type="component" value="Unassembled WGS sequence"/>
</dbReference>
<dbReference type="AlphaFoldDB" id="A0A0R2JFM0"/>
<evidence type="ECO:0000256" key="8">
    <source>
        <dbReference type="RuleBase" id="RU365104"/>
    </source>
</evidence>
<evidence type="ECO:0000256" key="4">
    <source>
        <dbReference type="ARBA" id="ARBA00022741"/>
    </source>
</evidence>
<dbReference type="NCBIfam" id="TIGR04521">
    <property type="entry name" value="ECF_ATPase_2"/>
    <property type="match status" value="1"/>
</dbReference>
<keyword evidence="3 8" id="KW-1003">Cell membrane</keyword>
<keyword evidence="11" id="KW-1185">Reference proteome</keyword>
<accession>A0A0R2JFM0</accession>
<evidence type="ECO:0000256" key="2">
    <source>
        <dbReference type="ARBA" id="ARBA00022448"/>
    </source>
</evidence>
<dbReference type="InterPro" id="IPR030946">
    <property type="entry name" value="EcfA2"/>
</dbReference>
<organism evidence="10 11">
    <name type="scientific">Weissella minor</name>
    <dbReference type="NCBI Taxonomy" id="1620"/>
    <lineage>
        <taxon>Bacteria</taxon>
        <taxon>Bacillati</taxon>
        <taxon>Bacillota</taxon>
        <taxon>Bacilli</taxon>
        <taxon>Lactobacillales</taxon>
        <taxon>Lactobacillaceae</taxon>
        <taxon>Weissella</taxon>
    </lineage>
</organism>
<dbReference type="Gene3D" id="3.40.50.300">
    <property type="entry name" value="P-loop containing nucleotide triphosphate hydrolases"/>
    <property type="match status" value="1"/>
</dbReference>
<dbReference type="InterPro" id="IPR003593">
    <property type="entry name" value="AAA+_ATPase"/>
</dbReference>
<feature type="domain" description="ABC transporter" evidence="9">
    <location>
        <begin position="5"/>
        <end position="248"/>
    </location>
</feature>
<dbReference type="PATRIC" id="fig|1620.3.peg.1225"/>
<dbReference type="PROSITE" id="PS00211">
    <property type="entry name" value="ABC_TRANSPORTER_1"/>
    <property type="match status" value="1"/>
</dbReference>
<evidence type="ECO:0000256" key="6">
    <source>
        <dbReference type="ARBA" id="ARBA00022967"/>
    </source>
</evidence>
<evidence type="ECO:0000313" key="10">
    <source>
        <dbReference type="EMBL" id="KRN76160.1"/>
    </source>
</evidence>
<dbReference type="SUPFAM" id="SSF52540">
    <property type="entry name" value="P-loop containing nucleoside triphosphate hydrolases"/>
    <property type="match status" value="1"/>
</dbReference>
<dbReference type="GO" id="GO:0042626">
    <property type="term" value="F:ATPase-coupled transmembrane transporter activity"/>
    <property type="evidence" value="ECO:0007669"/>
    <property type="project" value="TreeGrafter"/>
</dbReference>
<evidence type="ECO:0000256" key="7">
    <source>
        <dbReference type="ARBA" id="ARBA00023136"/>
    </source>
</evidence>
<evidence type="ECO:0000259" key="9">
    <source>
        <dbReference type="PROSITE" id="PS50893"/>
    </source>
</evidence>
<dbReference type="InterPro" id="IPR015856">
    <property type="entry name" value="ABC_transpr_CbiO/EcfA_su"/>
</dbReference>